<dbReference type="Pfam" id="PF00672">
    <property type="entry name" value="HAMP"/>
    <property type="match status" value="1"/>
</dbReference>
<dbReference type="Proteomes" id="UP000187367">
    <property type="component" value="Unassembled WGS sequence"/>
</dbReference>
<keyword evidence="5" id="KW-0597">Phosphoprotein</keyword>
<dbReference type="PANTHER" id="PTHR34220">
    <property type="entry name" value="SENSOR HISTIDINE KINASE YPDA"/>
    <property type="match status" value="1"/>
</dbReference>
<keyword evidence="4" id="KW-1003">Cell membrane</keyword>
<dbReference type="OrthoDB" id="9776552at2"/>
<evidence type="ECO:0000256" key="3">
    <source>
        <dbReference type="ARBA" id="ARBA00012438"/>
    </source>
</evidence>
<dbReference type="Pfam" id="PF02743">
    <property type="entry name" value="dCache_1"/>
    <property type="match status" value="1"/>
</dbReference>
<evidence type="ECO:0000256" key="1">
    <source>
        <dbReference type="ARBA" id="ARBA00000085"/>
    </source>
</evidence>
<evidence type="ECO:0000256" key="6">
    <source>
        <dbReference type="ARBA" id="ARBA00022679"/>
    </source>
</evidence>
<evidence type="ECO:0000256" key="14">
    <source>
        <dbReference type="SAM" id="Coils"/>
    </source>
</evidence>
<keyword evidence="10" id="KW-0067">ATP-binding</keyword>
<name>A0A1R1QV50_9BACI</name>
<keyword evidence="12" id="KW-0902">Two-component regulatory system</keyword>
<comment type="caution">
    <text evidence="18">The sequence shown here is derived from an EMBL/GenBank/DDBJ whole genome shotgun (WGS) entry which is preliminary data.</text>
</comment>
<dbReference type="SMART" id="SM00304">
    <property type="entry name" value="HAMP"/>
    <property type="match status" value="1"/>
</dbReference>
<evidence type="ECO:0000259" key="17">
    <source>
        <dbReference type="PROSITE" id="PS50885"/>
    </source>
</evidence>
<dbReference type="SUPFAM" id="SSF158472">
    <property type="entry name" value="HAMP domain-like"/>
    <property type="match status" value="1"/>
</dbReference>
<keyword evidence="19" id="KW-1185">Reference proteome</keyword>
<dbReference type="Gene3D" id="3.30.450.20">
    <property type="entry name" value="PAS domain"/>
    <property type="match status" value="2"/>
</dbReference>
<evidence type="ECO:0000256" key="5">
    <source>
        <dbReference type="ARBA" id="ARBA00022553"/>
    </source>
</evidence>
<dbReference type="InterPro" id="IPR033479">
    <property type="entry name" value="dCache_1"/>
</dbReference>
<dbReference type="Gene3D" id="3.30.565.10">
    <property type="entry name" value="Histidine kinase-like ATPase, C-terminal domain"/>
    <property type="match status" value="1"/>
</dbReference>
<keyword evidence="13 15" id="KW-0472">Membrane</keyword>
<evidence type="ECO:0000256" key="10">
    <source>
        <dbReference type="ARBA" id="ARBA00022840"/>
    </source>
</evidence>
<dbReference type="AlphaFoldDB" id="A0A1R1QV50"/>
<feature type="domain" description="Histidine kinase" evidence="16">
    <location>
        <begin position="415"/>
        <end position="587"/>
    </location>
</feature>
<dbReference type="Pfam" id="PF02518">
    <property type="entry name" value="HATPase_c"/>
    <property type="match status" value="1"/>
</dbReference>
<feature type="coiled-coil region" evidence="14">
    <location>
        <begin position="368"/>
        <end position="395"/>
    </location>
</feature>
<evidence type="ECO:0000256" key="9">
    <source>
        <dbReference type="ARBA" id="ARBA00022777"/>
    </source>
</evidence>
<dbReference type="Pfam" id="PF06580">
    <property type="entry name" value="His_kinase"/>
    <property type="match status" value="1"/>
</dbReference>
<evidence type="ECO:0000313" key="18">
    <source>
        <dbReference type="EMBL" id="OMI08530.1"/>
    </source>
</evidence>
<evidence type="ECO:0000256" key="2">
    <source>
        <dbReference type="ARBA" id="ARBA00004651"/>
    </source>
</evidence>
<dbReference type="CDD" id="cd06225">
    <property type="entry name" value="HAMP"/>
    <property type="match status" value="1"/>
</dbReference>
<comment type="subcellular location">
    <subcellularLocation>
        <location evidence="2">Cell membrane</location>
        <topology evidence="2">Multi-pass membrane protein</topology>
    </subcellularLocation>
</comment>
<evidence type="ECO:0000256" key="15">
    <source>
        <dbReference type="SAM" id="Phobius"/>
    </source>
</evidence>
<keyword evidence="7 15" id="KW-0812">Transmembrane</keyword>
<evidence type="ECO:0000256" key="11">
    <source>
        <dbReference type="ARBA" id="ARBA00022989"/>
    </source>
</evidence>
<keyword evidence="14" id="KW-0175">Coiled coil</keyword>
<dbReference type="EMBL" id="MTJL01000006">
    <property type="protein sequence ID" value="OMI08530.1"/>
    <property type="molecule type" value="Genomic_DNA"/>
</dbReference>
<evidence type="ECO:0000256" key="13">
    <source>
        <dbReference type="ARBA" id="ARBA00023136"/>
    </source>
</evidence>
<dbReference type="GO" id="GO:0005524">
    <property type="term" value="F:ATP binding"/>
    <property type="evidence" value="ECO:0007669"/>
    <property type="project" value="UniProtKB-KW"/>
</dbReference>
<dbReference type="InterPro" id="IPR010559">
    <property type="entry name" value="Sig_transdc_His_kin_internal"/>
</dbReference>
<proteinExistence type="predicted"/>
<feature type="transmembrane region" description="Helical" evidence="15">
    <location>
        <begin position="297"/>
        <end position="319"/>
    </location>
</feature>
<dbReference type="InterPro" id="IPR005467">
    <property type="entry name" value="His_kinase_dom"/>
</dbReference>
<sequence length="594" mass="67920">MWKLTMRMIKLSINNVPIRYKLISLLLLISMLPTIGLGILSGWAVESIIEKQMIDHTLQLIGEVNKSTEVYVSHMQNLTYLISMNEEMEAFFDQKKGDGEADYKRRSFLQELTSLYSEAAGILVVNDEGEMISNEMYKRTQTDLTKEPWYQAAVKNEGIFKMIGKPVNRNIRNHVHYREDEVVSAVRAVIDPETQRVKGVVLIDLKLRVLAEATKNIRLGKTGYLMIMDENGGDIYSPEASELFLPKQWFQQESSGDFSKRIKGEDYQLIYETSAFTNWTTVGVFKTGEPVFEVKEIHLYVLLFLLAAAFLGMTASYYLSYSMSRPILKLNSFMQKAESGDFSTLYQENRQDEIGLLGKSFNRLMLRIQELMSVTEKQERQKREAELRALQAQINPHFLYNTLDTINWMARKKGAEEVTDLVQALSKLFRISLSKGRDMIPLSDEFEHVENYLKIQKARYRDKLNYSLEVPEFAGERFILKLVLQPIVENAIYHGIKEKKGPGHIVIKGKEEDGCLMIKVEDDGAGMDEKTLKKITDQFKKRENTAGYGMINVHERIALTFGEQYGLTVESRKGAGTSVAIRLPILTKGGRALV</sequence>
<dbReference type="InterPro" id="IPR003594">
    <property type="entry name" value="HATPase_dom"/>
</dbReference>
<keyword evidence="9 18" id="KW-0418">Kinase</keyword>
<dbReference type="InterPro" id="IPR050640">
    <property type="entry name" value="Bact_2-comp_sensor_kinase"/>
</dbReference>
<reference evidence="18 19" key="1">
    <citation type="submission" date="2017-01" db="EMBL/GenBank/DDBJ databases">
        <title>Bacillus phylogenomics.</title>
        <authorList>
            <person name="Dunlap C."/>
        </authorList>
    </citation>
    <scope>NUCLEOTIDE SEQUENCE [LARGE SCALE GENOMIC DNA]</scope>
    <source>
        <strain evidence="18 19">NRRL B-41282</strain>
    </source>
</reference>
<keyword evidence="11 15" id="KW-1133">Transmembrane helix</keyword>
<feature type="domain" description="HAMP" evidence="17">
    <location>
        <begin position="321"/>
        <end position="373"/>
    </location>
</feature>
<evidence type="ECO:0000256" key="8">
    <source>
        <dbReference type="ARBA" id="ARBA00022741"/>
    </source>
</evidence>
<dbReference type="SMART" id="SM00387">
    <property type="entry name" value="HATPase_c"/>
    <property type="match status" value="1"/>
</dbReference>
<dbReference type="EC" id="2.7.13.3" evidence="3"/>
<dbReference type="PANTHER" id="PTHR34220:SF7">
    <property type="entry name" value="SENSOR HISTIDINE KINASE YPDA"/>
    <property type="match status" value="1"/>
</dbReference>
<comment type="catalytic activity">
    <reaction evidence="1">
        <text>ATP + protein L-histidine = ADP + protein N-phospho-L-histidine.</text>
        <dbReference type="EC" id="2.7.13.3"/>
    </reaction>
</comment>
<dbReference type="InterPro" id="IPR036890">
    <property type="entry name" value="HATPase_C_sf"/>
</dbReference>
<keyword evidence="8" id="KW-0547">Nucleotide-binding</keyword>
<dbReference type="GO" id="GO:0005886">
    <property type="term" value="C:plasma membrane"/>
    <property type="evidence" value="ECO:0007669"/>
    <property type="project" value="UniProtKB-SubCell"/>
</dbReference>
<dbReference type="InterPro" id="IPR003660">
    <property type="entry name" value="HAMP_dom"/>
</dbReference>
<keyword evidence="6" id="KW-0808">Transferase</keyword>
<dbReference type="SUPFAM" id="SSF55874">
    <property type="entry name" value="ATPase domain of HSP90 chaperone/DNA topoisomerase II/histidine kinase"/>
    <property type="match status" value="1"/>
</dbReference>
<dbReference type="PROSITE" id="PS50109">
    <property type="entry name" value="HIS_KIN"/>
    <property type="match status" value="1"/>
</dbReference>
<evidence type="ECO:0000256" key="4">
    <source>
        <dbReference type="ARBA" id="ARBA00022475"/>
    </source>
</evidence>
<dbReference type="GO" id="GO:0000155">
    <property type="term" value="F:phosphorelay sensor kinase activity"/>
    <property type="evidence" value="ECO:0007669"/>
    <property type="project" value="InterPro"/>
</dbReference>
<organism evidence="18 19">
    <name type="scientific">Bacillus swezeyi</name>
    <dbReference type="NCBI Taxonomy" id="1925020"/>
    <lineage>
        <taxon>Bacteria</taxon>
        <taxon>Bacillati</taxon>
        <taxon>Bacillota</taxon>
        <taxon>Bacilli</taxon>
        <taxon>Bacillales</taxon>
        <taxon>Bacillaceae</taxon>
        <taxon>Bacillus</taxon>
    </lineage>
</organism>
<accession>A0A1R1S3J7</accession>
<dbReference type="Gene3D" id="6.10.340.10">
    <property type="match status" value="1"/>
</dbReference>
<protein>
    <recommendedName>
        <fullName evidence="3">histidine kinase</fullName>
        <ecNumber evidence="3">2.7.13.3</ecNumber>
    </recommendedName>
</protein>
<gene>
    <name evidence="18" type="ORF">BW143_04150</name>
</gene>
<evidence type="ECO:0000256" key="12">
    <source>
        <dbReference type="ARBA" id="ARBA00023012"/>
    </source>
</evidence>
<evidence type="ECO:0000259" key="16">
    <source>
        <dbReference type="PROSITE" id="PS50109"/>
    </source>
</evidence>
<accession>A0A1R1QV50</accession>
<dbReference type="PROSITE" id="PS50885">
    <property type="entry name" value="HAMP"/>
    <property type="match status" value="1"/>
</dbReference>
<evidence type="ECO:0000256" key="7">
    <source>
        <dbReference type="ARBA" id="ARBA00022692"/>
    </source>
</evidence>
<evidence type="ECO:0000313" key="19">
    <source>
        <dbReference type="Proteomes" id="UP000187367"/>
    </source>
</evidence>